<reference evidence="1 2" key="1">
    <citation type="journal article" date="2016" name="Nat. Commun.">
        <title>Ectomycorrhizal ecology is imprinted in the genome of the dominant symbiotic fungus Cenococcum geophilum.</title>
        <authorList>
            <consortium name="DOE Joint Genome Institute"/>
            <person name="Peter M."/>
            <person name="Kohler A."/>
            <person name="Ohm R.A."/>
            <person name="Kuo A."/>
            <person name="Krutzmann J."/>
            <person name="Morin E."/>
            <person name="Arend M."/>
            <person name="Barry K.W."/>
            <person name="Binder M."/>
            <person name="Choi C."/>
            <person name="Clum A."/>
            <person name="Copeland A."/>
            <person name="Grisel N."/>
            <person name="Haridas S."/>
            <person name="Kipfer T."/>
            <person name="LaButti K."/>
            <person name="Lindquist E."/>
            <person name="Lipzen A."/>
            <person name="Maire R."/>
            <person name="Meier B."/>
            <person name="Mihaltcheva S."/>
            <person name="Molinier V."/>
            <person name="Murat C."/>
            <person name="Poggeler S."/>
            <person name="Quandt C.A."/>
            <person name="Sperisen C."/>
            <person name="Tritt A."/>
            <person name="Tisserant E."/>
            <person name="Crous P.W."/>
            <person name="Henrissat B."/>
            <person name="Nehls U."/>
            <person name="Egli S."/>
            <person name="Spatafora J.W."/>
            <person name="Grigoriev I.V."/>
            <person name="Martin F.M."/>
        </authorList>
    </citation>
    <scope>NUCLEOTIDE SEQUENCE [LARGE SCALE GENOMIC DNA]</scope>
    <source>
        <strain evidence="1 2">CBS 207.34</strain>
    </source>
</reference>
<dbReference type="SUPFAM" id="SSF51430">
    <property type="entry name" value="NAD(P)-linked oxidoreductase"/>
    <property type="match status" value="1"/>
</dbReference>
<evidence type="ECO:0000313" key="1">
    <source>
        <dbReference type="EMBL" id="OCL08206.1"/>
    </source>
</evidence>
<proteinExistence type="predicted"/>
<gene>
    <name evidence="1" type="ORF">AOQ84DRAFT_376976</name>
</gene>
<dbReference type="Gene3D" id="3.20.20.100">
    <property type="entry name" value="NADP-dependent oxidoreductase domain"/>
    <property type="match status" value="1"/>
</dbReference>
<keyword evidence="2" id="KW-1185">Reference proteome</keyword>
<dbReference type="OrthoDB" id="416253at2759"/>
<evidence type="ECO:0000313" key="2">
    <source>
        <dbReference type="Proteomes" id="UP000250140"/>
    </source>
</evidence>
<sequence length="76" mass="8236">MANIKVPTVKLNNGVEMPQVGLGLWKVENDICADVVYNAIKLSFPINSSFGGQLPFVQSPLIFHNSTLSPPLSQPL</sequence>
<dbReference type="AlphaFoldDB" id="A0A8E2F0C2"/>
<dbReference type="EMBL" id="KV749698">
    <property type="protein sequence ID" value="OCL08206.1"/>
    <property type="molecule type" value="Genomic_DNA"/>
</dbReference>
<name>A0A8E2F0C2_9PEZI</name>
<dbReference type="InterPro" id="IPR036812">
    <property type="entry name" value="NAD(P)_OxRdtase_dom_sf"/>
</dbReference>
<accession>A0A8E2F0C2</accession>
<organism evidence="1 2">
    <name type="scientific">Glonium stellatum</name>
    <dbReference type="NCBI Taxonomy" id="574774"/>
    <lineage>
        <taxon>Eukaryota</taxon>
        <taxon>Fungi</taxon>
        <taxon>Dikarya</taxon>
        <taxon>Ascomycota</taxon>
        <taxon>Pezizomycotina</taxon>
        <taxon>Dothideomycetes</taxon>
        <taxon>Pleosporomycetidae</taxon>
        <taxon>Gloniales</taxon>
        <taxon>Gloniaceae</taxon>
        <taxon>Glonium</taxon>
    </lineage>
</organism>
<dbReference type="Proteomes" id="UP000250140">
    <property type="component" value="Unassembled WGS sequence"/>
</dbReference>
<protein>
    <submittedName>
        <fullName evidence="1">Uncharacterized protein</fullName>
    </submittedName>
</protein>